<dbReference type="Proteomes" id="UP001152795">
    <property type="component" value="Unassembled WGS sequence"/>
</dbReference>
<comment type="caution">
    <text evidence="1">The sequence shown here is derived from an EMBL/GenBank/DDBJ whole genome shotgun (WGS) entry which is preliminary data.</text>
</comment>
<evidence type="ECO:0000313" key="2">
    <source>
        <dbReference type="Proteomes" id="UP001152795"/>
    </source>
</evidence>
<organism evidence="1 2">
    <name type="scientific">Paramuricea clavata</name>
    <name type="common">Red gorgonian</name>
    <name type="synonym">Violescent sea-whip</name>
    <dbReference type="NCBI Taxonomy" id="317549"/>
    <lineage>
        <taxon>Eukaryota</taxon>
        <taxon>Metazoa</taxon>
        <taxon>Cnidaria</taxon>
        <taxon>Anthozoa</taxon>
        <taxon>Octocorallia</taxon>
        <taxon>Malacalcyonacea</taxon>
        <taxon>Plexauridae</taxon>
        <taxon>Paramuricea</taxon>
    </lineage>
</organism>
<proteinExistence type="predicted"/>
<keyword evidence="2" id="KW-1185">Reference proteome</keyword>
<dbReference type="AlphaFoldDB" id="A0A6S7JN87"/>
<name>A0A6S7JN87_PARCT</name>
<gene>
    <name evidence="1" type="ORF">PACLA_8A038530</name>
</gene>
<accession>A0A6S7JN87</accession>
<dbReference type="EMBL" id="CACRXK020007468">
    <property type="protein sequence ID" value="CAB4012328.1"/>
    <property type="molecule type" value="Genomic_DNA"/>
</dbReference>
<protein>
    <submittedName>
        <fullName evidence="1">Cysteine and tyrosine-rich 1</fullName>
    </submittedName>
</protein>
<reference evidence="1" key="1">
    <citation type="submission" date="2020-04" db="EMBL/GenBank/DDBJ databases">
        <authorList>
            <person name="Alioto T."/>
            <person name="Alioto T."/>
            <person name="Gomez Garrido J."/>
        </authorList>
    </citation>
    <scope>NUCLEOTIDE SEQUENCE</scope>
    <source>
        <strain evidence="1">A484AB</strain>
    </source>
</reference>
<evidence type="ECO:0000313" key="1">
    <source>
        <dbReference type="EMBL" id="CAB4012328.1"/>
    </source>
</evidence>
<sequence length="179" mass="19160">MALVKVLMFVAFFSVFYAETNGCFTDSDCDGSLVCCSYNCFDSCVNQSCILNSNCGGDSDIYCCNDICRRESCVGYDCGSDIDCGGPNEYCCYGTCQIGTCLAAWAIAFIVIGALCFAAIIIGIALCYCCSYRHRSPGLIVAAPRTAVVAGSNVNYGSVYPQASAPPPPYYYQPTQTQK</sequence>